<dbReference type="Gene3D" id="1.10.510.10">
    <property type="entry name" value="Transferase(Phosphotransferase) domain 1"/>
    <property type="match status" value="1"/>
</dbReference>
<keyword evidence="11" id="KW-0460">Magnesium</keyword>
<evidence type="ECO:0000256" key="2">
    <source>
        <dbReference type="ARBA" id="ARBA00006234"/>
    </source>
</evidence>
<evidence type="ECO:0000256" key="15">
    <source>
        <dbReference type="SAM" id="MobiDB-lite"/>
    </source>
</evidence>
<dbReference type="PROSITE" id="PS50032">
    <property type="entry name" value="KA1"/>
    <property type="match status" value="1"/>
</dbReference>
<feature type="compositionally biased region" description="Polar residues" evidence="15">
    <location>
        <begin position="795"/>
        <end position="815"/>
    </location>
</feature>
<name>A0A6P4ZIZ4_BRABE</name>
<protein>
    <recommendedName>
        <fullName evidence="3">non-specific serine/threonine protein kinase</fullName>
        <ecNumber evidence="3">2.7.11.1</ecNumber>
    </recommendedName>
</protein>
<dbReference type="GeneID" id="109474988"/>
<dbReference type="Pfam" id="PF02149">
    <property type="entry name" value="KA1"/>
    <property type="match status" value="1"/>
</dbReference>
<sequence>MAACRQRGAAAGGPRGPNKLQVGYYEIERTIGKGNFAVVKLASHIITKTKVAIKIIDKTHLDEDNLKKIFREIEIMKQVKHPHIIRLYQVYETERMIYLVTEYASGGEIFDHLVAHGWMEEKEARKKFKQILTAVHYCHKNNIVHRDLKAENLLLDANLNIKLADFGFSNHFTPGHPLKTWCGSPPYAAPELFEGKEYMGPEVDIWSLGVVLYVLVCGALPFDGSTLQNLRARVLAGKFRIPFFMSTECEKLIKGMLVLDPKKRLTVQQICKHEWMVMDEPDPEFKRLIHNYSDEEPEPNSEYISAQVLQHLSNLNIDRELVLQSVKNKRYDDHSAIYHLLYDKFKKNPKLMQKASLLTDPALLTQYNNTAMSLPQQLYEDSSVGQLTVPGANLPHMQINSHHRQVDIAGEGDQMESDTEEPSPEALARYLSMRRHTLGVADPRTEIPAELAAKLKQPNPTLPQQQQAFTHVIPNVTVGQTAVPNIPQALAQPNQTVHYKTAVPNIPQALNQMVQYQDQNLLQLPDIRDMPMGRRASDGGANIQLHAQALLTLRNSQEAFPVSPGLVPPKITPMPMLQQTIPMMPHEEDDDEEPDQEAVRRYLMNRGKRHTLAVPDAVPVELQDKLAQRPLKPRGGLLAPPHRSSGRDSYKDVHSLHLPSERYSPVRRASDGAASLHAFRAHFEKLSSQGSVSSQKSSLKQLQQEYQQLQQQVGKSSRQQHPQIAQLQNSRPSPQPSPPLSASPTLQQQQQAQEMHPSHLTQHLQRLNLQRQCNSPPAFQHLQQQNRNSPPPTFPTTSHALRQGLTDSPTNQLHTNPFMKTGAARSPMDAPQVYFPESPNPFTKREGVSNFPQFTQTTGVPLSSPSGYRLQKPPALQTKPIPEIIYTSVDEDEEPRKQGEELEASLPHRLAPSLKEQGSPQDSPVHQLDYQEAFSQAEQRNDSHGQLAHDSYLLQEQQRVDSQGSFDGCDGEPPRPSSAPSVTVPQQQQIFDFTPQQFVGNNSSMMDGTFPLTFSPSVMTSTVDTTTQQTAAGYQHAFPQAMGFATFQPSYAPTVQNVQMNFQPILQRTWPFPQPEMQNPQRLNFYGPNQGVLLNQLGPSPNVAGLNAISALVDDLSVGMGRQRPRSAVTSETLSRFQVPGSPYNPTNLASIPSNSEMEGYLSDGAGHDTGMISNTIPYTNASSMDNTPLRPARNHRRHHTVQSGQDARLQQSQMLQRAQNNHGTIFTVNSQSSSSNPGLNHGEATMHSQTLLVKTPSDLANFVTTSPSVSTMTSMNIQGGGVGESLPQSHKIPPSVKMTSEKNVGEIVQEVKRMLDNKGPSVMYTHQDCLFELEKEGVRMEMVVCRVNLGLNGLCVKRLAGDTQQYKQLCHELLTGINL</sequence>
<evidence type="ECO:0000256" key="12">
    <source>
        <dbReference type="ARBA" id="ARBA00047899"/>
    </source>
</evidence>
<dbReference type="EC" id="2.7.11.1" evidence="3"/>
<dbReference type="Gene3D" id="3.30.310.80">
    <property type="entry name" value="Kinase associated domain 1, KA1"/>
    <property type="match status" value="1"/>
</dbReference>
<dbReference type="GO" id="GO:0046872">
    <property type="term" value="F:metal ion binding"/>
    <property type="evidence" value="ECO:0007669"/>
    <property type="project" value="UniProtKB-KW"/>
</dbReference>
<comment type="similarity">
    <text evidence="2">Belongs to the protein kinase superfamily. CAMK Ser/Thr protein kinase family. SNF1 subfamily.</text>
</comment>
<evidence type="ECO:0000256" key="1">
    <source>
        <dbReference type="ARBA" id="ARBA00001946"/>
    </source>
</evidence>
<dbReference type="KEGG" id="bbel:109474988"/>
<accession>A0A6P4ZIZ4</accession>
<dbReference type="FunFam" id="1.10.510.10:FF:000156">
    <property type="entry name" value="Serine/threonine-protein kinase SIK3 homolog"/>
    <property type="match status" value="1"/>
</dbReference>
<evidence type="ECO:0000256" key="8">
    <source>
        <dbReference type="ARBA" id="ARBA00022741"/>
    </source>
</evidence>
<feature type="region of interest" description="Disordered" evidence="15">
    <location>
        <begin position="781"/>
        <end position="882"/>
    </location>
</feature>
<feature type="region of interest" description="Disordered" evidence="15">
    <location>
        <begin position="1193"/>
        <end position="1218"/>
    </location>
</feature>
<feature type="domain" description="KA1" evidence="17">
    <location>
        <begin position="1332"/>
        <end position="1380"/>
    </location>
</feature>
<feature type="compositionally biased region" description="Polar residues" evidence="15">
    <location>
        <begin position="1202"/>
        <end position="1218"/>
    </location>
</feature>
<evidence type="ECO:0000256" key="10">
    <source>
        <dbReference type="ARBA" id="ARBA00022840"/>
    </source>
</evidence>
<dbReference type="SUPFAM" id="SSF103243">
    <property type="entry name" value="KA1-like"/>
    <property type="match status" value="1"/>
</dbReference>
<dbReference type="GO" id="GO:0000226">
    <property type="term" value="P:microtubule cytoskeleton organization"/>
    <property type="evidence" value="ECO:0007669"/>
    <property type="project" value="TreeGrafter"/>
</dbReference>
<keyword evidence="10 14" id="KW-0067">ATP-binding</keyword>
<dbReference type="InterPro" id="IPR017441">
    <property type="entry name" value="Protein_kinase_ATP_BS"/>
</dbReference>
<feature type="region of interest" description="Disordered" evidence="15">
    <location>
        <begin position="960"/>
        <end position="985"/>
    </location>
</feature>
<dbReference type="PANTHER" id="PTHR24346">
    <property type="entry name" value="MAP/MICROTUBULE AFFINITY-REGULATING KINASE"/>
    <property type="match status" value="1"/>
</dbReference>
<evidence type="ECO:0000256" key="11">
    <source>
        <dbReference type="ARBA" id="ARBA00022842"/>
    </source>
</evidence>
<keyword evidence="5" id="KW-0597">Phosphoprotein</keyword>
<reference evidence="19" key="1">
    <citation type="submission" date="2025-08" db="UniProtKB">
        <authorList>
            <consortium name="RefSeq"/>
        </authorList>
    </citation>
    <scope>IDENTIFICATION</scope>
    <source>
        <tissue evidence="19">Gonad</tissue>
    </source>
</reference>
<feature type="binding site" evidence="14">
    <location>
        <position position="54"/>
    </location>
    <ligand>
        <name>ATP</name>
        <dbReference type="ChEBI" id="CHEBI:30616"/>
    </ligand>
</feature>
<comment type="cofactor">
    <cofactor evidence="1">
        <name>Mg(2+)</name>
        <dbReference type="ChEBI" id="CHEBI:18420"/>
    </cofactor>
</comment>
<feature type="compositionally biased region" description="Polar residues" evidence="15">
    <location>
        <begin position="716"/>
        <end position="725"/>
    </location>
</feature>
<evidence type="ECO:0000256" key="4">
    <source>
        <dbReference type="ARBA" id="ARBA00022527"/>
    </source>
</evidence>
<dbReference type="InterPro" id="IPR028375">
    <property type="entry name" value="KA1/Ssp2_C"/>
</dbReference>
<dbReference type="GO" id="GO:0005737">
    <property type="term" value="C:cytoplasm"/>
    <property type="evidence" value="ECO:0007669"/>
    <property type="project" value="TreeGrafter"/>
</dbReference>
<dbReference type="InterPro" id="IPR057380">
    <property type="entry name" value="UBA_SIK1/2/3"/>
</dbReference>
<dbReference type="RefSeq" id="XP_019631057.1">
    <property type="nucleotide sequence ID" value="XM_019775498.1"/>
</dbReference>
<dbReference type="InterPro" id="IPR008271">
    <property type="entry name" value="Ser/Thr_kinase_AS"/>
</dbReference>
<feature type="region of interest" description="Disordered" evidence="15">
    <location>
        <begin position="1127"/>
        <end position="1152"/>
    </location>
</feature>
<keyword evidence="9" id="KW-0418">Kinase</keyword>
<keyword evidence="8 14" id="KW-0547">Nucleotide-binding</keyword>
<dbReference type="CDD" id="cd14071">
    <property type="entry name" value="STKc_SIK"/>
    <property type="match status" value="1"/>
</dbReference>
<dbReference type="PROSITE" id="PS50011">
    <property type="entry name" value="PROTEIN_KINASE_DOM"/>
    <property type="match status" value="1"/>
</dbReference>
<dbReference type="OrthoDB" id="10045473at2759"/>
<evidence type="ECO:0000313" key="19">
    <source>
        <dbReference type="RefSeq" id="XP_019631057.1"/>
    </source>
</evidence>
<dbReference type="PANTHER" id="PTHR24346:SF42">
    <property type="entry name" value="SERINE_THREONINE-PROTEIN KINASE SIK3"/>
    <property type="match status" value="1"/>
</dbReference>
<dbReference type="PROSITE" id="PS00108">
    <property type="entry name" value="PROTEIN_KINASE_ST"/>
    <property type="match status" value="1"/>
</dbReference>
<evidence type="ECO:0000256" key="7">
    <source>
        <dbReference type="ARBA" id="ARBA00022723"/>
    </source>
</evidence>
<feature type="compositionally biased region" description="Low complexity" evidence="15">
    <location>
        <begin position="706"/>
        <end position="715"/>
    </location>
</feature>
<gene>
    <name evidence="19" type="primary">LOC109474988</name>
</gene>
<keyword evidence="6" id="KW-0808">Transferase</keyword>
<dbReference type="SMART" id="SM00220">
    <property type="entry name" value="S_TKc"/>
    <property type="match status" value="1"/>
</dbReference>
<dbReference type="GO" id="GO:0035556">
    <property type="term" value="P:intracellular signal transduction"/>
    <property type="evidence" value="ECO:0007669"/>
    <property type="project" value="TreeGrafter"/>
</dbReference>
<evidence type="ECO:0000256" key="6">
    <source>
        <dbReference type="ARBA" id="ARBA00022679"/>
    </source>
</evidence>
<dbReference type="InterPro" id="IPR000719">
    <property type="entry name" value="Prot_kinase_dom"/>
</dbReference>
<dbReference type="CDD" id="cd14338">
    <property type="entry name" value="UBA_SIK"/>
    <property type="match status" value="1"/>
</dbReference>
<proteinExistence type="inferred from homology"/>
<keyword evidence="4" id="KW-0723">Serine/threonine-protein kinase</keyword>
<feature type="compositionally biased region" description="Polar residues" evidence="15">
    <location>
        <begin position="850"/>
        <end position="866"/>
    </location>
</feature>
<evidence type="ECO:0000256" key="9">
    <source>
        <dbReference type="ARBA" id="ARBA00022777"/>
    </source>
</evidence>
<evidence type="ECO:0000256" key="14">
    <source>
        <dbReference type="PROSITE-ProRule" id="PRU10141"/>
    </source>
</evidence>
<dbReference type="CDD" id="cd12121">
    <property type="entry name" value="MARK_C_like"/>
    <property type="match status" value="1"/>
</dbReference>
<evidence type="ECO:0000259" key="16">
    <source>
        <dbReference type="PROSITE" id="PS50011"/>
    </source>
</evidence>
<evidence type="ECO:0000259" key="17">
    <source>
        <dbReference type="PROSITE" id="PS50032"/>
    </source>
</evidence>
<dbReference type="PROSITE" id="PS00107">
    <property type="entry name" value="PROTEIN_KINASE_ATP"/>
    <property type="match status" value="1"/>
</dbReference>
<keyword evidence="18" id="KW-1185">Reference proteome</keyword>
<dbReference type="GO" id="GO:0050321">
    <property type="term" value="F:tau-protein kinase activity"/>
    <property type="evidence" value="ECO:0007669"/>
    <property type="project" value="TreeGrafter"/>
</dbReference>
<evidence type="ECO:0000256" key="5">
    <source>
        <dbReference type="ARBA" id="ARBA00022553"/>
    </source>
</evidence>
<feature type="domain" description="Protein kinase" evidence="16">
    <location>
        <begin position="25"/>
        <end position="276"/>
    </location>
</feature>
<dbReference type="SUPFAM" id="SSF56112">
    <property type="entry name" value="Protein kinase-like (PK-like)"/>
    <property type="match status" value="1"/>
</dbReference>
<dbReference type="InterPro" id="IPR034672">
    <property type="entry name" value="SIK"/>
</dbReference>
<evidence type="ECO:0000256" key="13">
    <source>
        <dbReference type="ARBA" id="ARBA00048679"/>
    </source>
</evidence>
<evidence type="ECO:0000256" key="3">
    <source>
        <dbReference type="ARBA" id="ARBA00012513"/>
    </source>
</evidence>
<feature type="region of interest" description="Disordered" evidence="15">
    <location>
        <begin position="706"/>
        <end position="762"/>
    </location>
</feature>
<dbReference type="Pfam" id="PF00069">
    <property type="entry name" value="Pkinase"/>
    <property type="match status" value="1"/>
</dbReference>
<dbReference type="Pfam" id="PF23312">
    <property type="entry name" value="UBA_SIK3"/>
    <property type="match status" value="1"/>
</dbReference>
<dbReference type="InterPro" id="IPR001772">
    <property type="entry name" value="KA1_dom"/>
</dbReference>
<evidence type="ECO:0000313" key="18">
    <source>
        <dbReference type="Proteomes" id="UP000515135"/>
    </source>
</evidence>
<dbReference type="GO" id="GO:0005524">
    <property type="term" value="F:ATP binding"/>
    <property type="evidence" value="ECO:0007669"/>
    <property type="project" value="UniProtKB-UniRule"/>
</dbReference>
<feature type="compositionally biased region" description="Low complexity" evidence="15">
    <location>
        <begin position="742"/>
        <end position="753"/>
    </location>
</feature>
<keyword evidence="7" id="KW-0479">Metal-binding</keyword>
<dbReference type="InterPro" id="IPR011009">
    <property type="entry name" value="Kinase-like_dom_sf"/>
</dbReference>
<dbReference type="FunFam" id="3.30.200.20:FF:000003">
    <property type="entry name" value="Non-specific serine/threonine protein kinase"/>
    <property type="match status" value="1"/>
</dbReference>
<comment type="catalytic activity">
    <reaction evidence="12">
        <text>L-threonyl-[protein] + ATP = O-phospho-L-threonyl-[protein] + ADP + H(+)</text>
        <dbReference type="Rhea" id="RHEA:46608"/>
        <dbReference type="Rhea" id="RHEA-COMP:11060"/>
        <dbReference type="Rhea" id="RHEA-COMP:11605"/>
        <dbReference type="ChEBI" id="CHEBI:15378"/>
        <dbReference type="ChEBI" id="CHEBI:30013"/>
        <dbReference type="ChEBI" id="CHEBI:30616"/>
        <dbReference type="ChEBI" id="CHEBI:61977"/>
        <dbReference type="ChEBI" id="CHEBI:456216"/>
        <dbReference type="EC" id="2.7.11.1"/>
    </reaction>
</comment>
<organism evidence="18 19">
    <name type="scientific">Branchiostoma belcheri</name>
    <name type="common">Amphioxus</name>
    <dbReference type="NCBI Taxonomy" id="7741"/>
    <lineage>
        <taxon>Eukaryota</taxon>
        <taxon>Metazoa</taxon>
        <taxon>Chordata</taxon>
        <taxon>Cephalochordata</taxon>
        <taxon>Leptocardii</taxon>
        <taxon>Amphioxiformes</taxon>
        <taxon>Branchiostomatidae</taxon>
        <taxon>Branchiostoma</taxon>
    </lineage>
</organism>
<feature type="region of interest" description="Disordered" evidence="15">
    <location>
        <begin position="627"/>
        <end position="652"/>
    </location>
</feature>
<comment type="catalytic activity">
    <reaction evidence="13">
        <text>L-seryl-[protein] + ATP = O-phospho-L-seryl-[protein] + ADP + H(+)</text>
        <dbReference type="Rhea" id="RHEA:17989"/>
        <dbReference type="Rhea" id="RHEA-COMP:9863"/>
        <dbReference type="Rhea" id="RHEA-COMP:11604"/>
        <dbReference type="ChEBI" id="CHEBI:15378"/>
        <dbReference type="ChEBI" id="CHEBI:29999"/>
        <dbReference type="ChEBI" id="CHEBI:30616"/>
        <dbReference type="ChEBI" id="CHEBI:83421"/>
        <dbReference type="ChEBI" id="CHEBI:456216"/>
        <dbReference type="EC" id="2.7.11.1"/>
    </reaction>
</comment>
<dbReference type="Proteomes" id="UP000515135">
    <property type="component" value="Unplaced"/>
</dbReference>